<dbReference type="SUPFAM" id="SSF110296">
    <property type="entry name" value="Oligoxyloglucan reducing end-specific cellobiohydrolase"/>
    <property type="match status" value="1"/>
</dbReference>
<dbReference type="InterPro" id="IPR036278">
    <property type="entry name" value="Sialidase_sf"/>
</dbReference>
<feature type="transmembrane region" description="Helical" evidence="1">
    <location>
        <begin position="417"/>
        <end position="435"/>
    </location>
</feature>
<evidence type="ECO:0000313" key="3">
    <source>
        <dbReference type="Proteomes" id="UP000179266"/>
    </source>
</evidence>
<dbReference type="SUPFAM" id="SSF50939">
    <property type="entry name" value="Sialidases"/>
    <property type="match status" value="1"/>
</dbReference>
<proteinExistence type="predicted"/>
<reference evidence="2 3" key="1">
    <citation type="journal article" date="2016" name="Nat. Commun.">
        <title>Thousands of microbial genomes shed light on interconnected biogeochemical processes in an aquifer system.</title>
        <authorList>
            <person name="Anantharaman K."/>
            <person name="Brown C.T."/>
            <person name="Hug L.A."/>
            <person name="Sharon I."/>
            <person name="Castelle C.J."/>
            <person name="Probst A.J."/>
            <person name="Thomas B.C."/>
            <person name="Singh A."/>
            <person name="Wilkins M.J."/>
            <person name="Karaoz U."/>
            <person name="Brodie E.L."/>
            <person name="Williams K.H."/>
            <person name="Hubbard S.S."/>
            <person name="Banfield J.F."/>
        </authorList>
    </citation>
    <scope>NUCLEOTIDE SEQUENCE [LARGE SCALE GENOMIC DNA]</scope>
</reference>
<keyword evidence="1" id="KW-0472">Membrane</keyword>
<gene>
    <name evidence="2" type="ORF">A2161_13920</name>
</gene>
<evidence type="ECO:0000256" key="1">
    <source>
        <dbReference type="SAM" id="Phobius"/>
    </source>
</evidence>
<dbReference type="Proteomes" id="UP000179266">
    <property type="component" value="Unassembled WGS sequence"/>
</dbReference>
<dbReference type="AlphaFoldDB" id="A0A1F7RYN4"/>
<protein>
    <recommendedName>
        <fullName evidence="4">Sortilin N-terminal domain-containing protein</fullName>
    </recommendedName>
</protein>
<evidence type="ECO:0008006" key="4">
    <source>
        <dbReference type="Google" id="ProtNLM"/>
    </source>
</evidence>
<keyword evidence="1" id="KW-1133">Transmembrane helix</keyword>
<keyword evidence="1" id="KW-0812">Transmembrane</keyword>
<accession>A0A1F7RYN4</accession>
<evidence type="ECO:0000313" key="2">
    <source>
        <dbReference type="EMBL" id="OGL45967.1"/>
    </source>
</evidence>
<organism evidence="2 3">
    <name type="scientific">Candidatus Schekmanbacteria bacterium RBG_13_48_7</name>
    <dbReference type="NCBI Taxonomy" id="1817878"/>
    <lineage>
        <taxon>Bacteria</taxon>
        <taxon>Candidatus Schekmaniibacteriota</taxon>
    </lineage>
</organism>
<name>A0A1F7RYN4_9BACT</name>
<dbReference type="EMBL" id="MGDD01000153">
    <property type="protein sequence ID" value="OGL45967.1"/>
    <property type="molecule type" value="Genomic_DNA"/>
</dbReference>
<sequence>MSGKHIKNKHSDFHAKSFFRVKVYGIFLLIFLVSGCTEDTHTQSPNILKPLWVPCVTDGFNHPEEKDGYIGGMVSYKGYLYIGKDGCSFGIPDVPVKMYRIRHGTPCTEWEPVVGDGAAMPEGFGNRNFTQYNGVIVFKDALYVIVEVNIWRTYNGIDFELLVGSGGIYPSGFGIGAFFINEPQIFKDMLYVYTNGFTEANTIWRTSDGNTWTPVVGGGASTPAGFGEGVDVGKICAFNDHLYLIADTSPFNQVFRTEDGVIWEKICDDMDPYANIWRQPIVFKNYIYIPTRFYGGWKLGQMYRSSDGMTWESICPPGCPMQYYINELTVWEDYLYIGTDDDDRGCKIFRSTDGNSWELMAEKGFYDSYVADRNYVISSMAVFDGQLFAGTGSWDGYPCQVWRSNFPASSVHLSLTGWKPVVVTTLVLIVSMLIWKFKSMFMN</sequence>
<comment type="caution">
    <text evidence="2">The sequence shown here is derived from an EMBL/GenBank/DDBJ whole genome shotgun (WGS) entry which is preliminary data.</text>
</comment>